<accession>A0ABQ1IVE8</accession>
<proteinExistence type="predicted"/>
<comment type="caution">
    <text evidence="1">The sequence shown here is derived from an EMBL/GenBank/DDBJ whole genome shotgun (WGS) entry which is preliminary data.</text>
</comment>
<dbReference type="EMBL" id="BMII01000008">
    <property type="protein sequence ID" value="GGB53101.1"/>
    <property type="molecule type" value="Genomic_DNA"/>
</dbReference>
<evidence type="ECO:0000313" key="2">
    <source>
        <dbReference type="Proteomes" id="UP000617555"/>
    </source>
</evidence>
<reference evidence="2" key="1">
    <citation type="journal article" date="2019" name="Int. J. Syst. Evol. Microbiol.">
        <title>The Global Catalogue of Microorganisms (GCM) 10K type strain sequencing project: providing services to taxonomists for standard genome sequencing and annotation.</title>
        <authorList>
            <consortium name="The Broad Institute Genomics Platform"/>
            <consortium name="The Broad Institute Genome Sequencing Center for Infectious Disease"/>
            <person name="Wu L."/>
            <person name="Ma J."/>
        </authorList>
    </citation>
    <scope>NUCLEOTIDE SEQUENCE [LARGE SCALE GENOMIC DNA]</scope>
    <source>
        <strain evidence="2">CGMCC 1.15339</strain>
    </source>
</reference>
<sequence>MNTLATCNDISESLFNSLYDQLMVNASKENEGLYQNALRLAKTKKQKVNCAGQYVGRWQILLNKWTEGKIANIYIVQCLSIGYVEECHLG</sequence>
<organism evidence="1 2">
    <name type="scientific">Shewanella inventionis</name>
    <dbReference type="NCBI Taxonomy" id="1738770"/>
    <lineage>
        <taxon>Bacteria</taxon>
        <taxon>Pseudomonadati</taxon>
        <taxon>Pseudomonadota</taxon>
        <taxon>Gammaproteobacteria</taxon>
        <taxon>Alteromonadales</taxon>
        <taxon>Shewanellaceae</taxon>
        <taxon>Shewanella</taxon>
    </lineage>
</organism>
<gene>
    <name evidence="1" type="ORF">GCM10011607_12020</name>
</gene>
<evidence type="ECO:0000313" key="1">
    <source>
        <dbReference type="EMBL" id="GGB53101.1"/>
    </source>
</evidence>
<name>A0ABQ1IVE8_9GAMM</name>
<dbReference type="RefSeq" id="WP_188737999.1">
    <property type="nucleotide sequence ID" value="NZ_BMII01000008.1"/>
</dbReference>
<keyword evidence="2" id="KW-1185">Reference proteome</keyword>
<dbReference type="Proteomes" id="UP000617555">
    <property type="component" value="Unassembled WGS sequence"/>
</dbReference>
<protein>
    <submittedName>
        <fullName evidence="1">Uncharacterized protein</fullName>
    </submittedName>
</protein>